<dbReference type="SUPFAM" id="SSF57850">
    <property type="entry name" value="RING/U-box"/>
    <property type="match status" value="1"/>
</dbReference>
<evidence type="ECO:0000256" key="5">
    <source>
        <dbReference type="ARBA" id="ARBA00022833"/>
    </source>
</evidence>
<comment type="caution">
    <text evidence="6">The sequence shown here is derived from an EMBL/GenBank/DDBJ whole genome shotgun (WGS) entry which is preliminary data.</text>
</comment>
<evidence type="ECO:0000256" key="3">
    <source>
        <dbReference type="ARBA" id="ARBA00022771"/>
    </source>
</evidence>
<keyword evidence="7" id="KW-1185">Reference proteome</keyword>
<dbReference type="InterPro" id="IPR051628">
    <property type="entry name" value="LUBAC_E3_Ligases"/>
</dbReference>
<comment type="pathway">
    <text evidence="1">Protein modification; protein ubiquitination.</text>
</comment>
<sequence length="283" mass="31921">MADQENSGPVNEYIQRQIQLLGSLLLQPTQESSNGNEFPQDYETEVSEFECQVCFNTLHIANGVYCVNLHEDQFVHDFDGITRSDNHRVCDDCLREMAKAATEDGAIANGGVGLKCVDPNCPGVILYAHVSPRLLDDDVRKRLHKRLQQVALSSLKGLERTCNIDWKDHVNGSGHAKKCEDVMSPTDFKRIRLEEQLSEVVMRQCQCGKIFVKDGGCNMMHCSCGITTCYICRQVVQGSTHMWQGRPCQTGENYQVVDRNRIDNVIMEANKDEALRPIANRLQ</sequence>
<evidence type="ECO:0000256" key="1">
    <source>
        <dbReference type="ARBA" id="ARBA00004906"/>
    </source>
</evidence>
<organism evidence="6 7">
    <name type="scientific">Diploscapter pachys</name>
    <dbReference type="NCBI Taxonomy" id="2018661"/>
    <lineage>
        <taxon>Eukaryota</taxon>
        <taxon>Metazoa</taxon>
        <taxon>Ecdysozoa</taxon>
        <taxon>Nematoda</taxon>
        <taxon>Chromadorea</taxon>
        <taxon>Rhabditida</taxon>
        <taxon>Rhabditina</taxon>
        <taxon>Rhabditomorpha</taxon>
        <taxon>Rhabditoidea</taxon>
        <taxon>Rhabditidae</taxon>
        <taxon>Diploscapter</taxon>
    </lineage>
</organism>
<name>A0A2A2LTI9_9BILA</name>
<accession>A0A2A2LTI9</accession>
<keyword evidence="2" id="KW-0479">Metal-binding</keyword>
<dbReference type="EMBL" id="LIAE01006442">
    <property type="protein sequence ID" value="PAV89572.1"/>
    <property type="molecule type" value="Genomic_DNA"/>
</dbReference>
<gene>
    <name evidence="6" type="ORF">WR25_01789</name>
</gene>
<dbReference type="Proteomes" id="UP000218231">
    <property type="component" value="Unassembled WGS sequence"/>
</dbReference>
<evidence type="ECO:0000256" key="2">
    <source>
        <dbReference type="ARBA" id="ARBA00022723"/>
    </source>
</evidence>
<keyword evidence="3" id="KW-0863">Zinc-finger</keyword>
<evidence type="ECO:0000313" key="7">
    <source>
        <dbReference type="Proteomes" id="UP000218231"/>
    </source>
</evidence>
<dbReference type="PANTHER" id="PTHR22770:SF47">
    <property type="entry name" value="E3 UBIQUITIN-PROTEIN LIGASE RNF216"/>
    <property type="match status" value="1"/>
</dbReference>
<proteinExistence type="predicted"/>
<dbReference type="Pfam" id="PF26200">
    <property type="entry name" value="Rcat_RNF216"/>
    <property type="match status" value="1"/>
</dbReference>
<keyword evidence="5" id="KW-0862">Zinc</keyword>
<dbReference type="PANTHER" id="PTHR22770">
    <property type="entry name" value="UBIQUITIN CONJUGATING ENZYME 7 INTERACTING PROTEIN-RELATED"/>
    <property type="match status" value="1"/>
</dbReference>
<dbReference type="AlphaFoldDB" id="A0A2A2LTI9"/>
<evidence type="ECO:0008006" key="8">
    <source>
        <dbReference type="Google" id="ProtNLM"/>
    </source>
</evidence>
<evidence type="ECO:0000256" key="4">
    <source>
        <dbReference type="ARBA" id="ARBA00022786"/>
    </source>
</evidence>
<dbReference type="STRING" id="2018661.A0A2A2LTI9"/>
<protein>
    <recommendedName>
        <fullName evidence="8">RING-type domain-containing protein</fullName>
    </recommendedName>
</protein>
<dbReference type="InterPro" id="IPR013083">
    <property type="entry name" value="Znf_RING/FYVE/PHD"/>
</dbReference>
<dbReference type="GO" id="GO:0008270">
    <property type="term" value="F:zinc ion binding"/>
    <property type="evidence" value="ECO:0007669"/>
    <property type="project" value="UniProtKB-KW"/>
</dbReference>
<dbReference type="OrthoDB" id="5868227at2759"/>
<evidence type="ECO:0000313" key="6">
    <source>
        <dbReference type="EMBL" id="PAV89572.1"/>
    </source>
</evidence>
<reference evidence="6 7" key="1">
    <citation type="journal article" date="2017" name="Curr. Biol.">
        <title>Genome architecture and evolution of a unichromosomal asexual nematode.</title>
        <authorList>
            <person name="Fradin H."/>
            <person name="Zegar C."/>
            <person name="Gutwein M."/>
            <person name="Lucas J."/>
            <person name="Kovtun M."/>
            <person name="Corcoran D."/>
            <person name="Baugh L.R."/>
            <person name="Kiontke K."/>
            <person name="Gunsalus K."/>
            <person name="Fitch D.H."/>
            <person name="Piano F."/>
        </authorList>
    </citation>
    <scope>NUCLEOTIDE SEQUENCE [LARGE SCALE GENOMIC DNA]</scope>
    <source>
        <strain evidence="6">PF1309</strain>
    </source>
</reference>
<dbReference type="Gene3D" id="3.30.40.10">
    <property type="entry name" value="Zinc/RING finger domain, C3HC4 (zinc finger)"/>
    <property type="match status" value="1"/>
</dbReference>
<dbReference type="Gene3D" id="1.20.120.1750">
    <property type="match status" value="1"/>
</dbReference>
<keyword evidence="4" id="KW-0833">Ubl conjugation pathway</keyword>